<evidence type="ECO:0000313" key="1">
    <source>
        <dbReference type="EMBL" id="SOB73952.1"/>
    </source>
</evidence>
<gene>
    <name evidence="1" type="ORF">BQ9231_00069</name>
</gene>
<proteinExistence type="predicted"/>
<dbReference type="Proteomes" id="UP000274850">
    <property type="component" value="Segment"/>
</dbReference>
<accession>A0A285PXN8</accession>
<dbReference type="EMBL" id="LT907979">
    <property type="protein sequence ID" value="SOB73952.1"/>
    <property type="molecule type" value="Genomic_DNA"/>
</dbReference>
<organism evidence="1">
    <name type="scientific">Cedratvirus lausannensis</name>
    <dbReference type="NCBI Taxonomy" id="2023205"/>
    <lineage>
        <taxon>Viruses</taxon>
        <taxon>Pithoviruses</taxon>
        <taxon>Orthocedratvirinae</taxon>
        <taxon>Alphacedratvirus</taxon>
        <taxon>Alphacedratvirus francolausannense</taxon>
    </lineage>
</organism>
<name>A0A285PXN8_9VIRU</name>
<protein>
    <submittedName>
        <fullName evidence="1">Uncharacterized protein</fullName>
    </submittedName>
</protein>
<sequence length="136" mass="15422">MFKVLGREASFPPSLKDLVCVRMLTQTTGLPEDLLDYLAEYKRRKFISISLISDGLGMAMASIKHGRKNGPSYDVTSLERVCVVFSVNGYEVKMDLLLSSLKETLSMVFCDFNLFVKHGNNFTAMHVLEREKHLKI</sequence>
<keyword evidence="2" id="KW-1185">Reference proteome</keyword>
<reference evidence="1" key="1">
    <citation type="submission" date="2017-08" db="EMBL/GenBank/DDBJ databases">
        <authorList>
            <person name="de Groot N.N."/>
        </authorList>
    </citation>
    <scope>NUCLEOTIDE SEQUENCE</scope>
</reference>
<evidence type="ECO:0000313" key="2">
    <source>
        <dbReference type="Proteomes" id="UP000274850"/>
    </source>
</evidence>